<dbReference type="Proteomes" id="UP000585474">
    <property type="component" value="Unassembled WGS sequence"/>
</dbReference>
<organism evidence="1 2">
    <name type="scientific">Actinidia rufa</name>
    <dbReference type="NCBI Taxonomy" id="165716"/>
    <lineage>
        <taxon>Eukaryota</taxon>
        <taxon>Viridiplantae</taxon>
        <taxon>Streptophyta</taxon>
        <taxon>Embryophyta</taxon>
        <taxon>Tracheophyta</taxon>
        <taxon>Spermatophyta</taxon>
        <taxon>Magnoliopsida</taxon>
        <taxon>eudicotyledons</taxon>
        <taxon>Gunneridae</taxon>
        <taxon>Pentapetalae</taxon>
        <taxon>asterids</taxon>
        <taxon>Ericales</taxon>
        <taxon>Actinidiaceae</taxon>
        <taxon>Actinidia</taxon>
    </lineage>
</organism>
<proteinExistence type="predicted"/>
<accession>A0A7J0F1N5</accession>
<keyword evidence="2" id="KW-1185">Reference proteome</keyword>
<reference evidence="1 2" key="1">
    <citation type="submission" date="2019-07" db="EMBL/GenBank/DDBJ databases">
        <title>De Novo Assembly of kiwifruit Actinidia rufa.</title>
        <authorList>
            <person name="Sugita-Konishi S."/>
            <person name="Sato K."/>
            <person name="Mori E."/>
            <person name="Abe Y."/>
            <person name="Kisaki G."/>
            <person name="Hamano K."/>
            <person name="Suezawa K."/>
            <person name="Otani M."/>
            <person name="Fukuda T."/>
            <person name="Manabe T."/>
            <person name="Gomi K."/>
            <person name="Tabuchi M."/>
            <person name="Akimitsu K."/>
            <person name="Kataoka I."/>
        </authorList>
    </citation>
    <scope>NUCLEOTIDE SEQUENCE [LARGE SCALE GENOMIC DNA]</scope>
    <source>
        <strain evidence="2">cv. Fuchu</strain>
    </source>
</reference>
<evidence type="ECO:0000313" key="1">
    <source>
        <dbReference type="EMBL" id="GFY92608.1"/>
    </source>
</evidence>
<dbReference type="AlphaFoldDB" id="A0A7J0F1N5"/>
<gene>
    <name evidence="1" type="ORF">Acr_08g0010040</name>
</gene>
<sequence>MELNRAQHLVHDDAALAQFRSKHDIIDNVLIERPRANEVSINFARTVLATDTLMWREGLEFVSLTGTSSSTPATTPEPRAPVLSVGELRRQNKANSLEGELKNRIEELVVKRATLAEVKPGAAEELIVAHAMLDKTRGELSELQKIIHHGRRRSPQWLSQTPLKLYSSILLPGFDEDKYANCLIEEDEVVSGTEVEDAESKKELGAGVEDTPELGVRQLDDTSFAHALAKIYGLHAIDDISSSCLSSSTNSLALALGHLKLVLEQVLNNLALALGHLKLMLEQHPLSKLHQSHGCLGAHRGKVALFGCHLVSMKSLLDPRSGQTSPAWLSCRWSNQEYLVYLLDNANLPPDPILKIGMIWHISTTNCPSWGLLPWGLAFCSAACFGSSGADFTVLVVDLVERMFFTTIVALEVDWLGGATSRRAGLTLDDLSPTLGASISKLLASKTCLNSSILASKCLMVASLLSSLPLGSDRPGLCPEGPWTPFEHRPIAYSLLHQVFWARDGAMRKAVGVVLQQLSDGQVGECLDVPTAMSVDRLQLSACLYAPTAMSVSRQLT</sequence>
<dbReference type="EMBL" id="BJWL01000008">
    <property type="protein sequence ID" value="GFY92608.1"/>
    <property type="molecule type" value="Genomic_DNA"/>
</dbReference>
<comment type="caution">
    <text evidence="1">The sequence shown here is derived from an EMBL/GenBank/DDBJ whole genome shotgun (WGS) entry which is preliminary data.</text>
</comment>
<protein>
    <submittedName>
        <fullName evidence="1">Uncharacterized protein</fullName>
    </submittedName>
</protein>
<name>A0A7J0F1N5_9ERIC</name>
<evidence type="ECO:0000313" key="2">
    <source>
        <dbReference type="Proteomes" id="UP000585474"/>
    </source>
</evidence>